<dbReference type="RefSeq" id="WP_147140262.1">
    <property type="nucleotide sequence ID" value="NZ_BAABIJ010000002.1"/>
</dbReference>
<dbReference type="Proteomes" id="UP000321617">
    <property type="component" value="Unassembled WGS sequence"/>
</dbReference>
<evidence type="ECO:0000313" key="2">
    <source>
        <dbReference type="EMBL" id="TWJ12842.1"/>
    </source>
</evidence>
<dbReference type="InterPro" id="IPR001932">
    <property type="entry name" value="PPM-type_phosphatase-like_dom"/>
</dbReference>
<feature type="domain" description="PPM-type phosphatase" evidence="1">
    <location>
        <begin position="47"/>
        <end position="206"/>
    </location>
</feature>
<reference evidence="2 3" key="1">
    <citation type="journal article" date="2013" name="Stand. Genomic Sci.">
        <title>Genomic Encyclopedia of Type Strains, Phase I: The one thousand microbial genomes (KMG-I) project.</title>
        <authorList>
            <person name="Kyrpides N.C."/>
            <person name="Woyke T."/>
            <person name="Eisen J.A."/>
            <person name="Garrity G."/>
            <person name="Lilburn T.G."/>
            <person name="Beck B.J."/>
            <person name="Whitman W.B."/>
            <person name="Hugenholtz P."/>
            <person name="Klenk H.P."/>
        </authorList>
    </citation>
    <scope>NUCLEOTIDE SEQUENCE [LARGE SCALE GENOMIC DNA]</scope>
    <source>
        <strain evidence="2 3">DSM 45044</strain>
    </source>
</reference>
<keyword evidence="3" id="KW-1185">Reference proteome</keyword>
<dbReference type="Gene3D" id="3.60.40.10">
    <property type="entry name" value="PPM-type phosphatase domain"/>
    <property type="match status" value="1"/>
</dbReference>
<evidence type="ECO:0000313" key="3">
    <source>
        <dbReference type="Proteomes" id="UP000321617"/>
    </source>
</evidence>
<protein>
    <submittedName>
        <fullName evidence="2">Protein phosphatase 2C-like protein</fullName>
    </submittedName>
</protein>
<dbReference type="InterPro" id="IPR036457">
    <property type="entry name" value="PPM-type-like_dom_sf"/>
</dbReference>
<sequence length="253" mass="27058">MDVIGATRPAPGRVNDDGFVIGAGFAAVFDGCTDPGRDSGCSHDVPWLVARLAGHLSAALLHRPDLPLPEVLAEAIRGMCGDHGDCDLSNPDSPSTTVTILRETGDRLEYLALADSPLVLRDVDGKVTAVVDDQVDRLPSYTFDAVAYWRNRPGGFWVASTSPEAAHRGVTGEVPRASVRDVLLMTDGVSRLVDRYGYDWERVMDLADEAGPLALIETVHGEDARAGTAGGRPEPVRGKRFDDATAVLCRIPD</sequence>
<dbReference type="OrthoDB" id="3190646at2"/>
<dbReference type="SUPFAM" id="SSF81606">
    <property type="entry name" value="PP2C-like"/>
    <property type="match status" value="1"/>
</dbReference>
<dbReference type="EMBL" id="VLLL01000006">
    <property type="protein sequence ID" value="TWJ12842.1"/>
    <property type="molecule type" value="Genomic_DNA"/>
</dbReference>
<accession>A0A562V4T4</accession>
<dbReference type="AlphaFoldDB" id="A0A562V4T4"/>
<dbReference type="Pfam" id="PF13672">
    <property type="entry name" value="PP2C_2"/>
    <property type="match status" value="1"/>
</dbReference>
<organism evidence="2 3">
    <name type="scientific">Stackebrandtia albiflava</name>
    <dbReference type="NCBI Taxonomy" id="406432"/>
    <lineage>
        <taxon>Bacteria</taxon>
        <taxon>Bacillati</taxon>
        <taxon>Actinomycetota</taxon>
        <taxon>Actinomycetes</taxon>
        <taxon>Glycomycetales</taxon>
        <taxon>Glycomycetaceae</taxon>
        <taxon>Stackebrandtia</taxon>
    </lineage>
</organism>
<name>A0A562V4T4_9ACTN</name>
<gene>
    <name evidence="2" type="ORF">LX16_3608</name>
</gene>
<proteinExistence type="predicted"/>
<evidence type="ECO:0000259" key="1">
    <source>
        <dbReference type="Pfam" id="PF13672"/>
    </source>
</evidence>
<comment type="caution">
    <text evidence="2">The sequence shown here is derived from an EMBL/GenBank/DDBJ whole genome shotgun (WGS) entry which is preliminary data.</text>
</comment>